<dbReference type="EMBL" id="JAATVY010000010">
    <property type="protein sequence ID" value="NJC71272.1"/>
    <property type="molecule type" value="Genomic_DNA"/>
</dbReference>
<keyword evidence="6" id="KW-0961">Cell wall biogenesis/degradation</keyword>
<keyword evidence="4" id="KW-0573">Peptidoglycan synthesis</keyword>
<gene>
    <name evidence="8" type="ORF">HC031_16350</name>
</gene>
<protein>
    <submittedName>
        <fullName evidence="8">GNAT family N-acetyltransferase</fullName>
    </submittedName>
</protein>
<keyword evidence="5" id="KW-0012">Acyltransferase</keyword>
<dbReference type="Proteomes" id="UP000722989">
    <property type="component" value="Unassembled WGS sequence"/>
</dbReference>
<dbReference type="RefSeq" id="WP_167926173.1">
    <property type="nucleotide sequence ID" value="NZ_JAATVY010000010.1"/>
</dbReference>
<dbReference type="InterPro" id="IPR038740">
    <property type="entry name" value="BioF2-like_GNAT_dom"/>
</dbReference>
<evidence type="ECO:0000256" key="3">
    <source>
        <dbReference type="ARBA" id="ARBA00022960"/>
    </source>
</evidence>
<evidence type="ECO:0000313" key="9">
    <source>
        <dbReference type="Proteomes" id="UP000722989"/>
    </source>
</evidence>
<sequence length="308" mass="34940">MLAECYRFRAFCLTVDDHAGRILAGLPVAEVHRRGRPRWVSLPFTDECPPLITPGADGEPTEWLDSLRRAFGVCRFEVRAALRGERVQRGDTYLNHRLPLDRAEDDVFAALHPNQVRRNIRRAQRAGVVVRVGSVEADLTEVFYRLHMRTRHRLGVPVQPLRYFRLLWRRFLEPGLGAVIIAELGGVPAAAGVFLAFGETCVYKYGASDERHLGARPNHLLFWESIRWAMARGCRTFDFGRTDLADTGLREFKSRWGTVEREFNYSVLADVPARAGMGAVPAPLRSAIRRGPIFVPRLLGELLYRHTA</sequence>
<evidence type="ECO:0000256" key="5">
    <source>
        <dbReference type="ARBA" id="ARBA00023315"/>
    </source>
</evidence>
<dbReference type="Gene3D" id="3.40.630.30">
    <property type="match status" value="1"/>
</dbReference>
<reference evidence="8 9" key="1">
    <citation type="submission" date="2020-03" db="EMBL/GenBank/DDBJ databases">
        <title>WGS of the type strain of Planosporangium spp.</title>
        <authorList>
            <person name="Thawai C."/>
        </authorList>
    </citation>
    <scope>NUCLEOTIDE SEQUENCE [LARGE SCALE GENOMIC DNA]</scope>
    <source>
        <strain evidence="8 9">TBRC 5610</strain>
    </source>
</reference>
<feature type="domain" description="BioF2-like acetyltransferase" evidence="7">
    <location>
        <begin position="114"/>
        <end position="243"/>
    </location>
</feature>
<comment type="similarity">
    <text evidence="1">Belongs to the FemABX family.</text>
</comment>
<keyword evidence="2" id="KW-0808">Transferase</keyword>
<evidence type="ECO:0000256" key="4">
    <source>
        <dbReference type="ARBA" id="ARBA00022984"/>
    </source>
</evidence>
<proteinExistence type="inferred from homology"/>
<keyword evidence="3" id="KW-0133">Cell shape</keyword>
<evidence type="ECO:0000256" key="1">
    <source>
        <dbReference type="ARBA" id="ARBA00009943"/>
    </source>
</evidence>
<keyword evidence="9" id="KW-1185">Reference proteome</keyword>
<accession>A0ABX0XZE7</accession>
<dbReference type="PANTHER" id="PTHR36174">
    <property type="entry name" value="LIPID II:GLYCINE GLYCYLTRANSFERASE"/>
    <property type="match status" value="1"/>
</dbReference>
<name>A0ABX0XZE7_9ACTN</name>
<comment type="caution">
    <text evidence="8">The sequence shown here is derived from an EMBL/GenBank/DDBJ whole genome shotgun (WGS) entry which is preliminary data.</text>
</comment>
<dbReference type="PROSITE" id="PS51191">
    <property type="entry name" value="FEMABX"/>
    <property type="match status" value="1"/>
</dbReference>
<evidence type="ECO:0000256" key="6">
    <source>
        <dbReference type="ARBA" id="ARBA00023316"/>
    </source>
</evidence>
<evidence type="ECO:0000313" key="8">
    <source>
        <dbReference type="EMBL" id="NJC71272.1"/>
    </source>
</evidence>
<evidence type="ECO:0000256" key="2">
    <source>
        <dbReference type="ARBA" id="ARBA00022679"/>
    </source>
</evidence>
<dbReference type="Pfam" id="PF13480">
    <property type="entry name" value="Acetyltransf_6"/>
    <property type="match status" value="1"/>
</dbReference>
<organism evidence="8 9">
    <name type="scientific">Planosporangium thailandense</name>
    <dbReference type="NCBI Taxonomy" id="765197"/>
    <lineage>
        <taxon>Bacteria</taxon>
        <taxon>Bacillati</taxon>
        <taxon>Actinomycetota</taxon>
        <taxon>Actinomycetes</taxon>
        <taxon>Micromonosporales</taxon>
        <taxon>Micromonosporaceae</taxon>
        <taxon>Planosporangium</taxon>
    </lineage>
</organism>
<dbReference type="InterPro" id="IPR003447">
    <property type="entry name" value="FEMABX"/>
</dbReference>
<dbReference type="InterPro" id="IPR050644">
    <property type="entry name" value="PG_Glycine_Bridge_Synth"/>
</dbReference>
<dbReference type="InterPro" id="IPR016181">
    <property type="entry name" value="Acyl_CoA_acyltransferase"/>
</dbReference>
<evidence type="ECO:0000259" key="7">
    <source>
        <dbReference type="Pfam" id="PF13480"/>
    </source>
</evidence>
<dbReference type="PANTHER" id="PTHR36174:SF1">
    <property type="entry name" value="LIPID II:GLYCINE GLYCYLTRANSFERASE"/>
    <property type="match status" value="1"/>
</dbReference>
<dbReference type="SUPFAM" id="SSF55729">
    <property type="entry name" value="Acyl-CoA N-acyltransferases (Nat)"/>
    <property type="match status" value="1"/>
</dbReference>